<reference evidence="5" key="1">
    <citation type="submission" date="2025-08" db="UniProtKB">
        <authorList>
            <consortium name="RefSeq"/>
        </authorList>
    </citation>
    <scope>IDENTIFICATION</scope>
    <source>
        <tissue evidence="5">Sperm</tissue>
    </source>
</reference>
<comment type="similarity">
    <text evidence="1">Belongs to the UPF0524 family.</text>
</comment>
<dbReference type="AlphaFoldDB" id="A0AAJ7TQA6"/>
<dbReference type="GO" id="GO:0007399">
    <property type="term" value="P:nervous system development"/>
    <property type="evidence" value="ECO:0007669"/>
    <property type="project" value="UniProtKB-KW"/>
</dbReference>
<protein>
    <submittedName>
        <fullName evidence="5">Uncharacterized protein LOC116949082</fullName>
    </submittedName>
</protein>
<accession>A0AAJ7TQA6</accession>
<gene>
    <name evidence="5" type="primary">LOC116949082</name>
</gene>
<feature type="region of interest" description="Disordered" evidence="3">
    <location>
        <begin position="61"/>
        <end position="85"/>
    </location>
</feature>
<evidence type="ECO:0000256" key="1">
    <source>
        <dbReference type="ARBA" id="ARBA00010215"/>
    </source>
</evidence>
<sequence>MDNGGGQQWEDLKSLLPSPPATPDALSSPGHGGATQHTINIYPNPTSRLLESGEAELHLRQVEHQQQQKQRQHQESAATIATPQWMDLADSSSIEPMAMASRAGSAAGAAAAGSSGGGGCSVLPCNAAERTAGPSLLLHKRLQEEAQSLARDRAGTPDFQACRGGGPHGHSVLCATHSHGRCFRLHWCCLLGWCHCKYVYRAFTPLERLPSTAVPVRPGDATQGRLLPLVRWSTAAAPAAALAAVPPAAPPDAVAAGEVPEPSSTPTRCLGARGDLGYPWSAARRPKPGELIHSVESVV</sequence>
<dbReference type="PANTHER" id="PTHR31785:SF2">
    <property type="entry name" value="UPF0524 PROTEIN C3ORF70"/>
    <property type="match status" value="1"/>
</dbReference>
<dbReference type="InterPro" id="IPR029670">
    <property type="entry name" value="UPF0524_fam"/>
</dbReference>
<evidence type="ECO:0000313" key="5">
    <source>
        <dbReference type="RefSeq" id="XP_032822236.1"/>
    </source>
</evidence>
<feature type="region of interest" description="Disordered" evidence="3">
    <location>
        <begin position="1"/>
        <end position="46"/>
    </location>
</feature>
<dbReference type="RefSeq" id="XP_032822236.1">
    <property type="nucleotide sequence ID" value="XM_032966345.1"/>
</dbReference>
<keyword evidence="2" id="KW-0524">Neurogenesis</keyword>
<evidence type="ECO:0000313" key="4">
    <source>
        <dbReference type="Proteomes" id="UP001318040"/>
    </source>
</evidence>
<feature type="compositionally biased region" description="Polar residues" evidence="3">
    <location>
        <begin position="35"/>
        <end position="46"/>
    </location>
</feature>
<proteinExistence type="inferred from homology"/>
<dbReference type="KEGG" id="pmrn:116949082"/>
<dbReference type="PANTHER" id="PTHR31785">
    <property type="entry name" value="UPF0524 PROTEIN C3ORF70"/>
    <property type="match status" value="1"/>
</dbReference>
<organism evidence="4 5">
    <name type="scientific">Petromyzon marinus</name>
    <name type="common">Sea lamprey</name>
    <dbReference type="NCBI Taxonomy" id="7757"/>
    <lineage>
        <taxon>Eukaryota</taxon>
        <taxon>Metazoa</taxon>
        <taxon>Chordata</taxon>
        <taxon>Craniata</taxon>
        <taxon>Vertebrata</taxon>
        <taxon>Cyclostomata</taxon>
        <taxon>Hyperoartia</taxon>
        <taxon>Petromyzontiformes</taxon>
        <taxon>Petromyzontidae</taxon>
        <taxon>Petromyzon</taxon>
    </lineage>
</organism>
<evidence type="ECO:0000256" key="3">
    <source>
        <dbReference type="SAM" id="MobiDB-lite"/>
    </source>
</evidence>
<name>A0AAJ7TQA6_PETMA</name>
<evidence type="ECO:0000256" key="2">
    <source>
        <dbReference type="ARBA" id="ARBA00022902"/>
    </source>
</evidence>
<keyword evidence="4" id="KW-1185">Reference proteome</keyword>
<dbReference type="Pfam" id="PF15823">
    <property type="entry name" value="UPF0524"/>
    <property type="match status" value="1"/>
</dbReference>
<dbReference type="Proteomes" id="UP001318040">
    <property type="component" value="Chromosome 2"/>
</dbReference>